<dbReference type="AlphaFoldDB" id="A0A229T3M7"/>
<dbReference type="InterPro" id="IPR016130">
    <property type="entry name" value="Tyr_Pase_AS"/>
</dbReference>
<dbReference type="InterPro" id="IPR000387">
    <property type="entry name" value="Tyr_Pase_dom"/>
</dbReference>
<dbReference type="EMBL" id="NMUL01000021">
    <property type="protein sequence ID" value="OXM65856.1"/>
    <property type="molecule type" value="Genomic_DNA"/>
</dbReference>
<evidence type="ECO:0000313" key="3">
    <source>
        <dbReference type="Proteomes" id="UP000215199"/>
    </source>
</evidence>
<dbReference type="PROSITE" id="PS00383">
    <property type="entry name" value="TYR_PHOSPHATASE_1"/>
    <property type="match status" value="1"/>
</dbReference>
<accession>A0A229T3M7</accession>
<dbReference type="SUPFAM" id="SSF52799">
    <property type="entry name" value="(Phosphotyrosine protein) phosphatases II"/>
    <property type="match status" value="1"/>
</dbReference>
<dbReference type="OrthoDB" id="1188001at2"/>
<dbReference type="Proteomes" id="UP000215199">
    <property type="component" value="Unassembled WGS sequence"/>
</dbReference>
<comment type="caution">
    <text evidence="2">The sequence shown here is derived from an EMBL/GenBank/DDBJ whole genome shotgun (WGS) entry which is preliminary data.</text>
</comment>
<feature type="domain" description="Tyrosine specific protein phosphatases" evidence="1">
    <location>
        <begin position="95"/>
        <end position="142"/>
    </location>
</feature>
<protein>
    <submittedName>
        <fullName evidence="2">Protein tyrosine phosphatase</fullName>
    </submittedName>
</protein>
<reference evidence="3" key="1">
    <citation type="submission" date="2017-07" db="EMBL/GenBank/DDBJ databases">
        <title>Comparative genome mining reveals phylogenetic distribution patterns of secondary metabolites in Amycolatopsis.</title>
        <authorList>
            <person name="Adamek M."/>
            <person name="Alanjary M."/>
            <person name="Sales-Ortells H."/>
            <person name="Goodfellow M."/>
            <person name="Bull A.T."/>
            <person name="Kalinowski J."/>
            <person name="Ziemert N."/>
        </authorList>
    </citation>
    <scope>NUCLEOTIDE SEQUENCE [LARGE SCALE GENOMIC DNA]</scope>
    <source>
        <strain evidence="3">H5</strain>
    </source>
</reference>
<dbReference type="GO" id="GO:0004721">
    <property type="term" value="F:phosphoprotein phosphatase activity"/>
    <property type="evidence" value="ECO:0007669"/>
    <property type="project" value="InterPro"/>
</dbReference>
<sequence>MMLAWEGCLNGRDVGGLPSSDGRTIRFGALLRSDSHSRLTAGGIAAVRAAGISRIVDLRWARETVLEPSPFAEDPVYRNEPLIGELAEQGTTMPDAYRTMLDTNQRRIADVFVRLGDAPSGPLAVHCSAGRDRTGVLVALALSVASVPPASIAADYARTDGCSGDTILRMLNHLDNRHGGARAYLLTGGATGAQLERVRNRLLS</sequence>
<dbReference type="PROSITE" id="PS50056">
    <property type="entry name" value="TYR_PHOSPHATASE_2"/>
    <property type="match status" value="1"/>
</dbReference>
<organism evidence="2 3">
    <name type="scientific">Amycolatopsis vastitatis</name>
    <dbReference type="NCBI Taxonomy" id="1905142"/>
    <lineage>
        <taxon>Bacteria</taxon>
        <taxon>Bacillati</taxon>
        <taxon>Actinomycetota</taxon>
        <taxon>Actinomycetes</taxon>
        <taxon>Pseudonocardiales</taxon>
        <taxon>Pseudonocardiaceae</taxon>
        <taxon>Amycolatopsis</taxon>
    </lineage>
</organism>
<dbReference type="InterPro" id="IPR026893">
    <property type="entry name" value="Tyr/Ser_Pase_IphP-type"/>
</dbReference>
<dbReference type="Pfam" id="PF13350">
    <property type="entry name" value="Y_phosphatase3"/>
    <property type="match status" value="1"/>
</dbReference>
<proteinExistence type="predicted"/>
<dbReference type="Gene3D" id="3.90.190.10">
    <property type="entry name" value="Protein tyrosine phosphatase superfamily"/>
    <property type="match status" value="1"/>
</dbReference>
<evidence type="ECO:0000259" key="1">
    <source>
        <dbReference type="PROSITE" id="PS50056"/>
    </source>
</evidence>
<keyword evidence="3" id="KW-1185">Reference proteome</keyword>
<evidence type="ECO:0000313" key="2">
    <source>
        <dbReference type="EMBL" id="OXM65856.1"/>
    </source>
</evidence>
<gene>
    <name evidence="2" type="ORF">CF165_20920</name>
</gene>
<name>A0A229T3M7_9PSEU</name>
<dbReference type="InterPro" id="IPR029021">
    <property type="entry name" value="Prot-tyrosine_phosphatase-like"/>
</dbReference>